<dbReference type="GO" id="GO:0051537">
    <property type="term" value="F:2 iron, 2 sulfur cluster binding"/>
    <property type="evidence" value="ECO:0007669"/>
    <property type="project" value="UniProtKB-KW"/>
</dbReference>
<dbReference type="CDD" id="cd00207">
    <property type="entry name" value="fer2"/>
    <property type="match status" value="1"/>
</dbReference>
<evidence type="ECO:0000313" key="12">
    <source>
        <dbReference type="Proteomes" id="UP000018418"/>
    </source>
</evidence>
<evidence type="ECO:0000259" key="10">
    <source>
        <dbReference type="PROSITE" id="PS51384"/>
    </source>
</evidence>
<dbReference type="SUPFAM" id="SSF54292">
    <property type="entry name" value="2Fe-2S ferredoxin-like"/>
    <property type="match status" value="1"/>
</dbReference>
<evidence type="ECO:0000256" key="3">
    <source>
        <dbReference type="ARBA" id="ARBA00022643"/>
    </source>
</evidence>
<dbReference type="PROSITE" id="PS00197">
    <property type="entry name" value="2FE2S_FER_1"/>
    <property type="match status" value="1"/>
</dbReference>
<evidence type="ECO:0000256" key="6">
    <source>
        <dbReference type="ARBA" id="ARBA00023002"/>
    </source>
</evidence>
<dbReference type="SUPFAM" id="SSF63380">
    <property type="entry name" value="Riboflavin synthase domain-like"/>
    <property type="match status" value="1"/>
</dbReference>
<dbReference type="AlphaFoldDB" id="V2UM11"/>
<dbReference type="GO" id="GO:0046872">
    <property type="term" value="F:metal ion binding"/>
    <property type="evidence" value="ECO:0007669"/>
    <property type="project" value="UniProtKB-KW"/>
</dbReference>
<dbReference type="InterPro" id="IPR054582">
    <property type="entry name" value="DmmA-like_N"/>
</dbReference>
<dbReference type="RefSeq" id="WP_004900823.1">
    <property type="nucleotide sequence ID" value="NZ_BBTI01000002.1"/>
</dbReference>
<name>V2UM11_9GAMM</name>
<dbReference type="CDD" id="cd06185">
    <property type="entry name" value="PDR_like"/>
    <property type="match status" value="1"/>
</dbReference>
<comment type="cofactor">
    <cofactor evidence="1">
        <name>FMN</name>
        <dbReference type="ChEBI" id="CHEBI:58210"/>
    </cofactor>
</comment>
<organism evidence="11 12">
    <name type="scientific">Acinetobacter brisouii CIP 110357</name>
    <dbReference type="NCBI Taxonomy" id="1341683"/>
    <lineage>
        <taxon>Bacteria</taxon>
        <taxon>Pseudomonadati</taxon>
        <taxon>Pseudomonadota</taxon>
        <taxon>Gammaproteobacteria</taxon>
        <taxon>Moraxellales</taxon>
        <taxon>Moraxellaceae</taxon>
        <taxon>Acinetobacter</taxon>
    </lineage>
</organism>
<evidence type="ECO:0000256" key="5">
    <source>
        <dbReference type="ARBA" id="ARBA00022723"/>
    </source>
</evidence>
<dbReference type="Gene3D" id="2.40.30.10">
    <property type="entry name" value="Translation factors"/>
    <property type="match status" value="1"/>
</dbReference>
<dbReference type="HOGENOM" id="CLU_003827_17_0_6"/>
<feature type="domain" description="FAD-binding FR-type" evidence="10">
    <location>
        <begin position="2"/>
        <end position="106"/>
    </location>
</feature>
<dbReference type="InterPro" id="IPR006058">
    <property type="entry name" value="2Fe2S_fd_BS"/>
</dbReference>
<dbReference type="Gene3D" id="3.10.20.30">
    <property type="match status" value="1"/>
</dbReference>
<dbReference type="InterPro" id="IPR017927">
    <property type="entry name" value="FAD-bd_FR_type"/>
</dbReference>
<dbReference type="Pfam" id="PF22290">
    <property type="entry name" value="DmmA-like_N"/>
    <property type="match status" value="1"/>
</dbReference>
<dbReference type="PROSITE" id="PS51085">
    <property type="entry name" value="2FE2S_FER_2"/>
    <property type="match status" value="1"/>
</dbReference>
<evidence type="ECO:0008006" key="13">
    <source>
        <dbReference type="Google" id="ProtNLM"/>
    </source>
</evidence>
<evidence type="ECO:0000256" key="4">
    <source>
        <dbReference type="ARBA" id="ARBA00022714"/>
    </source>
</evidence>
<keyword evidence="8" id="KW-0411">Iron-sulfur</keyword>
<keyword evidence="12" id="KW-1185">Reference proteome</keyword>
<dbReference type="PROSITE" id="PS51384">
    <property type="entry name" value="FAD_FR"/>
    <property type="match status" value="1"/>
</dbReference>
<keyword evidence="3" id="KW-0288">FMN</keyword>
<dbReference type="InterPro" id="IPR001041">
    <property type="entry name" value="2Fe-2S_ferredoxin-type"/>
</dbReference>
<dbReference type="PANTHER" id="PTHR30212:SF2">
    <property type="entry name" value="PROTEIN YIIM"/>
    <property type="match status" value="1"/>
</dbReference>
<dbReference type="Gene3D" id="3.40.50.80">
    <property type="entry name" value="Nucleotide-binding domain of ferredoxin-NADP reductase (FNR) module"/>
    <property type="match status" value="1"/>
</dbReference>
<dbReference type="PATRIC" id="fig|1341683.3.peg.1498"/>
<dbReference type="SUPFAM" id="SSF52343">
    <property type="entry name" value="Ferredoxin reductase-like, C-terminal NADP-linked domain"/>
    <property type="match status" value="1"/>
</dbReference>
<dbReference type="PRINTS" id="PR00409">
    <property type="entry name" value="PHDIOXRDTASE"/>
</dbReference>
<keyword evidence="5" id="KW-0479">Metal-binding</keyword>
<dbReference type="InterPro" id="IPR012675">
    <property type="entry name" value="Beta-grasp_dom_sf"/>
</dbReference>
<sequence length="313" mass="35011">MSILIPVRVRDIQQVTPLIREFTLEALDQPLPAFSSGSHVVVQLPLPDRILRNAYSLTNDPAHDDYYKIAVRLQDDSRGGSRFLHEQVMIGDVLNISAPLNLFALHSQAHKHVFIAGGIGITPFLAHIRELMHTGQAFELHYACRDQISNAYETLLTELFPEQVHIYSAKTARRLDVMQLLQQQSLNSHVYVCGPERLTQAVQDAAQTLGWSKQRVHAEAFAAPAAGAAFTAYLTQSQQEIEVPSDYSLLEALEKHEIPVTSLCRGGVCGQCATQYTGDVEHHDHYLNPQEREQLLMPCVSRGKQGCRIELEL</sequence>
<evidence type="ECO:0000256" key="7">
    <source>
        <dbReference type="ARBA" id="ARBA00023004"/>
    </source>
</evidence>
<dbReference type="Pfam" id="PF00111">
    <property type="entry name" value="Fer2"/>
    <property type="match status" value="1"/>
</dbReference>
<evidence type="ECO:0000313" key="11">
    <source>
        <dbReference type="EMBL" id="ESK51012.1"/>
    </source>
</evidence>
<dbReference type="GO" id="GO:0016491">
    <property type="term" value="F:oxidoreductase activity"/>
    <property type="evidence" value="ECO:0007669"/>
    <property type="project" value="UniProtKB-KW"/>
</dbReference>
<dbReference type="OrthoDB" id="9801223at2"/>
<keyword evidence="2" id="KW-0285">Flavoprotein</keyword>
<dbReference type="InterPro" id="IPR017938">
    <property type="entry name" value="Riboflavin_synthase-like_b-brl"/>
</dbReference>
<dbReference type="Proteomes" id="UP000018418">
    <property type="component" value="Unassembled WGS sequence"/>
</dbReference>
<dbReference type="PANTHER" id="PTHR30212">
    <property type="entry name" value="PROTEIN YIIM"/>
    <property type="match status" value="1"/>
</dbReference>
<gene>
    <name evidence="11" type="ORF">P255_01512</name>
</gene>
<dbReference type="InterPro" id="IPR052353">
    <property type="entry name" value="Benzoxazolinone_Detox_Enz"/>
</dbReference>
<keyword evidence="6" id="KW-0560">Oxidoreductase</keyword>
<dbReference type="InterPro" id="IPR039261">
    <property type="entry name" value="FNR_nucleotide-bd"/>
</dbReference>
<evidence type="ECO:0000256" key="1">
    <source>
        <dbReference type="ARBA" id="ARBA00001917"/>
    </source>
</evidence>
<evidence type="ECO:0000256" key="2">
    <source>
        <dbReference type="ARBA" id="ARBA00022630"/>
    </source>
</evidence>
<evidence type="ECO:0000256" key="8">
    <source>
        <dbReference type="ARBA" id="ARBA00023014"/>
    </source>
</evidence>
<dbReference type="STRING" id="396323.VH98_05430"/>
<reference evidence="11 12" key="1">
    <citation type="submission" date="2013-10" db="EMBL/GenBank/DDBJ databases">
        <title>The Genome Sequence of Acinetobacter brisouii CIP 110357.</title>
        <authorList>
            <consortium name="The Broad Institute Genomics Platform"/>
            <consortium name="The Broad Institute Genome Sequencing Center for Infectious Disease"/>
            <person name="Cerqueira G."/>
            <person name="Feldgarden M."/>
            <person name="Courvalin P."/>
            <person name="Grillot-Courvalin C."/>
            <person name="Clermont D."/>
            <person name="Rocha E."/>
            <person name="Yoon E.-J."/>
            <person name="Nemec A."/>
            <person name="Young S.K."/>
            <person name="Zeng Q."/>
            <person name="Gargeya S."/>
            <person name="Fitzgerald M."/>
            <person name="Abouelleil A."/>
            <person name="Alvarado L."/>
            <person name="Berlin A.M."/>
            <person name="Chapman S.B."/>
            <person name="Gainer-Dewar J."/>
            <person name="Goldberg J."/>
            <person name="Gnerre S."/>
            <person name="Griggs A."/>
            <person name="Gujja S."/>
            <person name="Hansen M."/>
            <person name="Howarth C."/>
            <person name="Imamovic A."/>
            <person name="Ireland A."/>
            <person name="Larimer J."/>
            <person name="McCowan C."/>
            <person name="Murphy C."/>
            <person name="Pearson M."/>
            <person name="Poon T.W."/>
            <person name="Priest M."/>
            <person name="Roberts A."/>
            <person name="Saif S."/>
            <person name="Shea T."/>
            <person name="Sykes S."/>
            <person name="Wortman J."/>
            <person name="Nusbaum C."/>
            <person name="Birren B."/>
        </authorList>
    </citation>
    <scope>NUCLEOTIDE SEQUENCE [LARGE SCALE GENOMIC DNA]</scope>
    <source>
        <strain evidence="11 12">CIP 110357</strain>
    </source>
</reference>
<accession>V2UM11</accession>
<keyword evidence="7" id="KW-0408">Iron</keyword>
<dbReference type="InterPro" id="IPR036010">
    <property type="entry name" value="2Fe-2S_ferredoxin-like_sf"/>
</dbReference>
<dbReference type="EMBL" id="AYEU01000006">
    <property type="protein sequence ID" value="ESK51012.1"/>
    <property type="molecule type" value="Genomic_DNA"/>
</dbReference>
<keyword evidence="4" id="KW-0001">2Fe-2S</keyword>
<proteinExistence type="predicted"/>
<feature type="domain" description="2Fe-2S ferredoxin-type" evidence="9">
    <location>
        <begin position="228"/>
        <end position="313"/>
    </location>
</feature>
<comment type="caution">
    <text evidence="11">The sequence shown here is derived from an EMBL/GenBank/DDBJ whole genome shotgun (WGS) entry which is preliminary data.</text>
</comment>
<evidence type="ECO:0000259" key="9">
    <source>
        <dbReference type="PROSITE" id="PS51085"/>
    </source>
</evidence>
<protein>
    <recommendedName>
        <fullName evidence="13">FAD-binding FR-type domain-containing protein</fullName>
    </recommendedName>
</protein>